<accession>A0A3N7G8R4</accession>
<evidence type="ECO:0000256" key="3">
    <source>
        <dbReference type="ARBA" id="ARBA00022448"/>
    </source>
</evidence>
<comment type="subcellular location">
    <subcellularLocation>
        <location evidence="1">Membrane</location>
        <topology evidence="1">Multi-pass membrane protein</topology>
    </subcellularLocation>
</comment>
<evidence type="ECO:0000313" key="8">
    <source>
        <dbReference type="EMBL" id="RQP02401.1"/>
    </source>
</evidence>
<keyword evidence="3" id="KW-0813">Transport</keyword>
<organism evidence="8 9">
    <name type="scientific">Populus trichocarpa</name>
    <name type="common">Western balsam poplar</name>
    <name type="synonym">Populus balsamifera subsp. trichocarpa</name>
    <dbReference type="NCBI Taxonomy" id="3694"/>
    <lineage>
        <taxon>Eukaryota</taxon>
        <taxon>Viridiplantae</taxon>
        <taxon>Streptophyta</taxon>
        <taxon>Embryophyta</taxon>
        <taxon>Tracheophyta</taxon>
        <taxon>Spermatophyta</taxon>
        <taxon>Magnoliopsida</taxon>
        <taxon>eudicotyledons</taxon>
        <taxon>Gunneridae</taxon>
        <taxon>Pentapetalae</taxon>
        <taxon>rosids</taxon>
        <taxon>fabids</taxon>
        <taxon>Malpighiales</taxon>
        <taxon>Salicaceae</taxon>
        <taxon>Saliceae</taxon>
        <taxon>Populus</taxon>
    </lineage>
</organism>
<dbReference type="InParanoid" id="A0A3N7G8R4"/>
<dbReference type="AlphaFoldDB" id="A0A3N7G8R4"/>
<reference evidence="8 9" key="1">
    <citation type="journal article" date="2006" name="Science">
        <title>The genome of black cottonwood, Populus trichocarpa (Torr. &amp; Gray).</title>
        <authorList>
            <person name="Tuskan G.A."/>
            <person name="Difazio S."/>
            <person name="Jansson S."/>
            <person name="Bohlmann J."/>
            <person name="Grigoriev I."/>
            <person name="Hellsten U."/>
            <person name="Putnam N."/>
            <person name="Ralph S."/>
            <person name="Rombauts S."/>
            <person name="Salamov A."/>
            <person name="Schein J."/>
            <person name="Sterck L."/>
            <person name="Aerts A."/>
            <person name="Bhalerao R.R."/>
            <person name="Bhalerao R.P."/>
            <person name="Blaudez D."/>
            <person name="Boerjan W."/>
            <person name="Brun A."/>
            <person name="Brunner A."/>
            <person name="Busov V."/>
            <person name="Campbell M."/>
            <person name="Carlson J."/>
            <person name="Chalot M."/>
            <person name="Chapman J."/>
            <person name="Chen G.L."/>
            <person name="Cooper D."/>
            <person name="Coutinho P.M."/>
            <person name="Couturier J."/>
            <person name="Covert S."/>
            <person name="Cronk Q."/>
            <person name="Cunningham R."/>
            <person name="Davis J."/>
            <person name="Degroeve S."/>
            <person name="Dejardin A."/>
            <person name="Depamphilis C."/>
            <person name="Detter J."/>
            <person name="Dirks B."/>
            <person name="Dubchak I."/>
            <person name="Duplessis S."/>
            <person name="Ehlting J."/>
            <person name="Ellis B."/>
            <person name="Gendler K."/>
            <person name="Goodstein D."/>
            <person name="Gribskov M."/>
            <person name="Grimwood J."/>
            <person name="Groover A."/>
            <person name="Gunter L."/>
            <person name="Hamberger B."/>
            <person name="Heinze B."/>
            <person name="Helariutta Y."/>
            <person name="Henrissat B."/>
            <person name="Holligan D."/>
            <person name="Holt R."/>
            <person name="Huang W."/>
            <person name="Islam-Faridi N."/>
            <person name="Jones S."/>
            <person name="Jones-Rhoades M."/>
            <person name="Jorgensen R."/>
            <person name="Joshi C."/>
            <person name="Kangasjarvi J."/>
            <person name="Karlsson J."/>
            <person name="Kelleher C."/>
            <person name="Kirkpatrick R."/>
            <person name="Kirst M."/>
            <person name="Kohler A."/>
            <person name="Kalluri U."/>
            <person name="Larimer F."/>
            <person name="Leebens-Mack J."/>
            <person name="Leple J.C."/>
            <person name="Locascio P."/>
            <person name="Lou Y."/>
            <person name="Lucas S."/>
            <person name="Martin F."/>
            <person name="Montanini B."/>
            <person name="Napoli C."/>
            <person name="Nelson D.R."/>
            <person name="Nelson C."/>
            <person name="Nieminen K."/>
            <person name="Nilsson O."/>
            <person name="Pereda V."/>
            <person name="Peter G."/>
            <person name="Philippe R."/>
            <person name="Pilate G."/>
            <person name="Poliakov A."/>
            <person name="Razumovskaya J."/>
            <person name="Richardson P."/>
            <person name="Rinaldi C."/>
            <person name="Ritland K."/>
            <person name="Rouze P."/>
            <person name="Ryaboy D."/>
            <person name="Schmutz J."/>
            <person name="Schrader J."/>
            <person name="Segerman B."/>
            <person name="Shin H."/>
            <person name="Siddiqui A."/>
            <person name="Sterky F."/>
            <person name="Terry A."/>
            <person name="Tsai C.J."/>
            <person name="Uberbacher E."/>
            <person name="Unneberg P."/>
            <person name="Vahala J."/>
            <person name="Wall K."/>
            <person name="Wessler S."/>
            <person name="Yang G."/>
            <person name="Yin T."/>
            <person name="Douglas C."/>
            <person name="Marra M."/>
            <person name="Sandberg G."/>
            <person name="Van de Peer Y."/>
            <person name="Rokhsar D."/>
        </authorList>
    </citation>
    <scope>NUCLEOTIDE SEQUENCE [LARGE SCALE GENOMIC DNA]</scope>
    <source>
        <strain evidence="9">cv. Nisqually</strain>
    </source>
</reference>
<evidence type="ECO:0000256" key="5">
    <source>
        <dbReference type="ARBA" id="ARBA00022989"/>
    </source>
</evidence>
<name>A0A3N7G8R4_POPTR</name>
<evidence type="ECO:0000256" key="2">
    <source>
        <dbReference type="ARBA" id="ARBA00010276"/>
    </source>
</evidence>
<protein>
    <submittedName>
        <fullName evidence="8">Uncharacterized protein</fullName>
    </submittedName>
</protein>
<gene>
    <name evidence="8" type="ORF">POPTR_017G150450</name>
</gene>
<keyword evidence="5 7" id="KW-1133">Transmembrane helix</keyword>
<dbReference type="Proteomes" id="UP000006729">
    <property type="component" value="Chromosome 17"/>
</dbReference>
<evidence type="ECO:0000256" key="1">
    <source>
        <dbReference type="ARBA" id="ARBA00004141"/>
    </source>
</evidence>
<dbReference type="EMBL" id="CM009306">
    <property type="protein sequence ID" value="RQP02401.1"/>
    <property type="molecule type" value="Genomic_DNA"/>
</dbReference>
<keyword evidence="9" id="KW-1185">Reference proteome</keyword>
<keyword evidence="4 7" id="KW-0812">Transmembrane</keyword>
<evidence type="ECO:0000256" key="6">
    <source>
        <dbReference type="ARBA" id="ARBA00023136"/>
    </source>
</evidence>
<evidence type="ECO:0000256" key="7">
    <source>
        <dbReference type="SAM" id="Phobius"/>
    </source>
</evidence>
<dbReference type="PANTHER" id="PTHR31645">
    <property type="entry name" value="OLIGOPEPTIDE TRANSPORTER YGL114W-RELATED"/>
    <property type="match status" value="1"/>
</dbReference>
<dbReference type="GO" id="GO:0035673">
    <property type="term" value="F:oligopeptide transmembrane transporter activity"/>
    <property type="evidence" value="ECO:0007669"/>
    <property type="project" value="InterPro"/>
</dbReference>
<sequence>MEESADTEGLCAELRAERFVLRHSNEAQSYNWYHTFPQCLCWPSGLLFYQDLEKFLEKSGLVKQPFTRQENTVIQTCVVASSGIAFSGGFGSYLFGMSETVAKQLTEDGDAFKNPSLSWMIGFLFVVSFLGLFSAVPL</sequence>
<dbReference type="Pfam" id="PF03169">
    <property type="entry name" value="OPT"/>
    <property type="match status" value="1"/>
</dbReference>
<keyword evidence="6 7" id="KW-0472">Membrane</keyword>
<evidence type="ECO:0000313" key="9">
    <source>
        <dbReference type="Proteomes" id="UP000006729"/>
    </source>
</evidence>
<comment type="similarity">
    <text evidence="2">Belongs to the YSL (TC 2.A.67.2) family.</text>
</comment>
<dbReference type="GO" id="GO:0016020">
    <property type="term" value="C:membrane"/>
    <property type="evidence" value="ECO:0007669"/>
    <property type="project" value="UniProtKB-SubCell"/>
</dbReference>
<proteinExistence type="inferred from homology"/>
<feature type="transmembrane region" description="Helical" evidence="7">
    <location>
        <begin position="73"/>
        <end position="96"/>
    </location>
</feature>
<dbReference type="STRING" id="3694.A0A3N7G8R4"/>
<dbReference type="InterPro" id="IPR004813">
    <property type="entry name" value="OPT"/>
</dbReference>
<dbReference type="PANTHER" id="PTHR31645:SF93">
    <property type="entry name" value="TRANSPORTER, PUTATIVE-RELATED"/>
    <property type="match status" value="1"/>
</dbReference>
<dbReference type="InterPro" id="IPR045035">
    <property type="entry name" value="YSL-like"/>
</dbReference>
<evidence type="ECO:0000256" key="4">
    <source>
        <dbReference type="ARBA" id="ARBA00022692"/>
    </source>
</evidence>
<feature type="transmembrane region" description="Helical" evidence="7">
    <location>
        <begin position="116"/>
        <end position="136"/>
    </location>
</feature>